<comment type="pathway">
    <text evidence="1">Lipid metabolism.</text>
</comment>
<keyword evidence="3 7" id="KW-0444">Lipid biosynthesis</keyword>
<dbReference type="SUPFAM" id="SSF69593">
    <property type="entry name" value="Glycerol-3-phosphate (1)-acyltransferase"/>
    <property type="match status" value="1"/>
</dbReference>
<evidence type="ECO:0000259" key="8">
    <source>
        <dbReference type="SMART" id="SM00563"/>
    </source>
</evidence>
<evidence type="ECO:0000256" key="2">
    <source>
        <dbReference type="ARBA" id="ARBA00008655"/>
    </source>
</evidence>
<dbReference type="EMBL" id="DVON01000283">
    <property type="protein sequence ID" value="HIV14132.1"/>
    <property type="molecule type" value="Genomic_DNA"/>
</dbReference>
<keyword evidence="7" id="KW-1208">Phospholipid metabolism</keyword>
<evidence type="ECO:0000256" key="1">
    <source>
        <dbReference type="ARBA" id="ARBA00005189"/>
    </source>
</evidence>
<dbReference type="Proteomes" id="UP000886723">
    <property type="component" value="Unassembled WGS sequence"/>
</dbReference>
<dbReference type="InterPro" id="IPR004552">
    <property type="entry name" value="AGP_acyltrans"/>
</dbReference>
<evidence type="ECO:0000313" key="9">
    <source>
        <dbReference type="EMBL" id="HIV14132.1"/>
    </source>
</evidence>
<reference evidence="9" key="1">
    <citation type="submission" date="2020-10" db="EMBL/GenBank/DDBJ databases">
        <authorList>
            <person name="Gilroy R."/>
        </authorList>
    </citation>
    <scope>NUCLEOTIDE SEQUENCE</scope>
    <source>
        <strain evidence="9">ChiBcec2-4451</strain>
    </source>
</reference>
<dbReference type="CDD" id="cd07989">
    <property type="entry name" value="LPLAT_AGPAT-like"/>
    <property type="match status" value="1"/>
</dbReference>
<dbReference type="InterPro" id="IPR002123">
    <property type="entry name" value="Plipid/glycerol_acylTrfase"/>
</dbReference>
<dbReference type="PANTHER" id="PTHR10434:SF64">
    <property type="entry name" value="1-ACYL-SN-GLYCEROL-3-PHOSPHATE ACYLTRANSFERASE-RELATED"/>
    <property type="match status" value="1"/>
</dbReference>
<proteinExistence type="inferred from homology"/>
<organism evidence="9 10">
    <name type="scientific">Candidatus Pullilachnospira stercoravium</name>
    <dbReference type="NCBI Taxonomy" id="2840913"/>
    <lineage>
        <taxon>Bacteria</taxon>
        <taxon>Bacillati</taxon>
        <taxon>Bacillota</taxon>
        <taxon>Clostridia</taxon>
        <taxon>Lachnospirales</taxon>
        <taxon>Lachnospiraceae</taxon>
        <taxon>Lachnospiraceae incertae sedis</taxon>
        <taxon>Candidatus Pullilachnospira</taxon>
    </lineage>
</organism>
<comment type="similarity">
    <text evidence="2 7">Belongs to the 1-acyl-sn-glycerol-3-phosphate acyltransferase family.</text>
</comment>
<gene>
    <name evidence="9" type="ORF">IAA63_13485</name>
</gene>
<comment type="domain">
    <text evidence="7">The HXXXXD motif is essential for acyltransferase activity and may constitute the binding site for the phosphate moiety of the glycerol-3-phosphate.</text>
</comment>
<reference evidence="9" key="2">
    <citation type="journal article" date="2021" name="PeerJ">
        <title>Extensive microbial diversity within the chicken gut microbiome revealed by metagenomics and culture.</title>
        <authorList>
            <person name="Gilroy R."/>
            <person name="Ravi A."/>
            <person name="Getino M."/>
            <person name="Pursley I."/>
            <person name="Horton D.L."/>
            <person name="Alikhan N.F."/>
            <person name="Baker D."/>
            <person name="Gharbi K."/>
            <person name="Hall N."/>
            <person name="Watson M."/>
            <person name="Adriaenssens E.M."/>
            <person name="Foster-Nyarko E."/>
            <person name="Jarju S."/>
            <person name="Secka A."/>
            <person name="Antonio M."/>
            <person name="Oren A."/>
            <person name="Chaudhuri R.R."/>
            <person name="La Ragione R."/>
            <person name="Hildebrand F."/>
            <person name="Pallen M.J."/>
        </authorList>
    </citation>
    <scope>NUCLEOTIDE SEQUENCE</scope>
    <source>
        <strain evidence="9">ChiBcec2-4451</strain>
    </source>
</reference>
<sequence length="246" mass="28015">MIRFIAICVVVVGYLILSIPLLLAEWIVGKINPRAKDISSLRIIQAVFRLILKMAGVTVTVIGQENVPKDTPVLYIGNHRSYFDILLTYVRCPDLTGYVAKAEMEKIPLLSNWMRYLHCLFLDRKDIKKGLKTILTGVEKMKSGISICIFPEGTRNRNESELDLLPFHEGSFKLATRSGCPIVPIALNNTASIFEKQSPLVRKAHVVIEYCRPVYPDQLDKEDKKRLGQYCQNIIRETLEKNQKLV</sequence>
<dbReference type="PANTHER" id="PTHR10434">
    <property type="entry name" value="1-ACYL-SN-GLYCEROL-3-PHOSPHATE ACYLTRANSFERASE"/>
    <property type="match status" value="1"/>
</dbReference>
<keyword evidence="6 7" id="KW-0012">Acyltransferase</keyword>
<comment type="catalytic activity">
    <reaction evidence="7">
        <text>a 1-acyl-sn-glycero-3-phosphate + an acyl-CoA = a 1,2-diacyl-sn-glycero-3-phosphate + CoA</text>
        <dbReference type="Rhea" id="RHEA:19709"/>
        <dbReference type="ChEBI" id="CHEBI:57287"/>
        <dbReference type="ChEBI" id="CHEBI:57970"/>
        <dbReference type="ChEBI" id="CHEBI:58342"/>
        <dbReference type="ChEBI" id="CHEBI:58608"/>
        <dbReference type="EC" id="2.3.1.51"/>
    </reaction>
</comment>
<evidence type="ECO:0000313" key="10">
    <source>
        <dbReference type="Proteomes" id="UP000886723"/>
    </source>
</evidence>
<dbReference type="AlphaFoldDB" id="A0A9D1NWD2"/>
<evidence type="ECO:0000256" key="6">
    <source>
        <dbReference type="ARBA" id="ARBA00023315"/>
    </source>
</evidence>
<evidence type="ECO:0000256" key="7">
    <source>
        <dbReference type="RuleBase" id="RU361267"/>
    </source>
</evidence>
<evidence type="ECO:0000256" key="4">
    <source>
        <dbReference type="ARBA" id="ARBA00022679"/>
    </source>
</evidence>
<keyword evidence="5 7" id="KW-0443">Lipid metabolism</keyword>
<feature type="domain" description="Phospholipid/glycerol acyltransferase" evidence="8">
    <location>
        <begin position="73"/>
        <end position="190"/>
    </location>
</feature>
<dbReference type="SMART" id="SM00563">
    <property type="entry name" value="PlsC"/>
    <property type="match status" value="1"/>
</dbReference>
<keyword evidence="7" id="KW-0594">Phospholipid biosynthesis</keyword>
<dbReference type="GO" id="GO:0003841">
    <property type="term" value="F:1-acylglycerol-3-phosphate O-acyltransferase activity"/>
    <property type="evidence" value="ECO:0007669"/>
    <property type="project" value="UniProtKB-UniRule"/>
</dbReference>
<dbReference type="GO" id="GO:0006654">
    <property type="term" value="P:phosphatidic acid biosynthetic process"/>
    <property type="evidence" value="ECO:0007669"/>
    <property type="project" value="TreeGrafter"/>
</dbReference>
<evidence type="ECO:0000256" key="5">
    <source>
        <dbReference type="ARBA" id="ARBA00023098"/>
    </source>
</evidence>
<evidence type="ECO:0000256" key="3">
    <source>
        <dbReference type="ARBA" id="ARBA00022516"/>
    </source>
</evidence>
<protein>
    <recommendedName>
        <fullName evidence="7">1-acyl-sn-glycerol-3-phosphate acyltransferase</fullName>
        <ecNumber evidence="7">2.3.1.51</ecNumber>
    </recommendedName>
</protein>
<dbReference type="GO" id="GO:0016020">
    <property type="term" value="C:membrane"/>
    <property type="evidence" value="ECO:0007669"/>
    <property type="project" value="InterPro"/>
</dbReference>
<accession>A0A9D1NWD2</accession>
<dbReference type="NCBIfam" id="TIGR00530">
    <property type="entry name" value="AGP_acyltrn"/>
    <property type="match status" value="1"/>
</dbReference>
<dbReference type="EC" id="2.3.1.51" evidence="7"/>
<keyword evidence="4 7" id="KW-0808">Transferase</keyword>
<comment type="caution">
    <text evidence="9">The sequence shown here is derived from an EMBL/GenBank/DDBJ whole genome shotgun (WGS) entry which is preliminary data.</text>
</comment>
<name>A0A9D1NWD2_9FIRM</name>
<dbReference type="Pfam" id="PF01553">
    <property type="entry name" value="Acyltransferase"/>
    <property type="match status" value="1"/>
</dbReference>